<accession>A0A1I7XBK1</accession>
<keyword evidence="2" id="KW-1185">Reference proteome</keyword>
<name>A0A1I7XBK1_HETBA</name>
<evidence type="ECO:0000256" key="1">
    <source>
        <dbReference type="SAM" id="Phobius"/>
    </source>
</evidence>
<evidence type="ECO:0000313" key="3">
    <source>
        <dbReference type="WBParaSite" id="Hba_14738"/>
    </source>
</evidence>
<feature type="transmembrane region" description="Helical" evidence="1">
    <location>
        <begin position="29"/>
        <end position="46"/>
    </location>
</feature>
<evidence type="ECO:0000313" key="2">
    <source>
        <dbReference type="Proteomes" id="UP000095283"/>
    </source>
</evidence>
<proteinExistence type="predicted"/>
<sequence length="63" mass="7708">MVRDSFVAYMDHRTEEIRLVLLMDKDFKLLLLLMVIFANVYIWRLLSKLIHSNKFLLLKWKLL</sequence>
<keyword evidence="1" id="KW-0812">Transmembrane</keyword>
<reference evidence="3" key="1">
    <citation type="submission" date="2016-11" db="UniProtKB">
        <authorList>
            <consortium name="WormBaseParasite"/>
        </authorList>
    </citation>
    <scope>IDENTIFICATION</scope>
</reference>
<keyword evidence="1" id="KW-1133">Transmembrane helix</keyword>
<organism evidence="2 3">
    <name type="scientific">Heterorhabditis bacteriophora</name>
    <name type="common">Entomopathogenic nematode worm</name>
    <dbReference type="NCBI Taxonomy" id="37862"/>
    <lineage>
        <taxon>Eukaryota</taxon>
        <taxon>Metazoa</taxon>
        <taxon>Ecdysozoa</taxon>
        <taxon>Nematoda</taxon>
        <taxon>Chromadorea</taxon>
        <taxon>Rhabditida</taxon>
        <taxon>Rhabditina</taxon>
        <taxon>Rhabditomorpha</taxon>
        <taxon>Strongyloidea</taxon>
        <taxon>Heterorhabditidae</taxon>
        <taxon>Heterorhabditis</taxon>
    </lineage>
</organism>
<keyword evidence="1" id="KW-0472">Membrane</keyword>
<dbReference type="AlphaFoldDB" id="A0A1I7XBK1"/>
<dbReference type="WBParaSite" id="Hba_14738">
    <property type="protein sequence ID" value="Hba_14738"/>
    <property type="gene ID" value="Hba_14738"/>
</dbReference>
<protein>
    <submittedName>
        <fullName evidence="3">Uncharacterized protein</fullName>
    </submittedName>
</protein>
<dbReference type="Proteomes" id="UP000095283">
    <property type="component" value="Unplaced"/>
</dbReference>